<evidence type="ECO:0000256" key="3">
    <source>
        <dbReference type="PROSITE-ProRule" id="PRU00221"/>
    </source>
</evidence>
<keyword evidence="6" id="KW-1185">Reference proteome</keyword>
<evidence type="ECO:0000313" key="5">
    <source>
        <dbReference type="EMBL" id="KNE59307.1"/>
    </source>
</evidence>
<protein>
    <submittedName>
        <fullName evidence="5">Uncharacterized protein</fullName>
    </submittedName>
</protein>
<evidence type="ECO:0000256" key="4">
    <source>
        <dbReference type="SAM" id="MobiDB-lite"/>
    </source>
</evidence>
<evidence type="ECO:0000313" key="6">
    <source>
        <dbReference type="Proteomes" id="UP000054350"/>
    </source>
</evidence>
<dbReference type="STRING" id="578462.A0A0L0SA44"/>
<feature type="repeat" description="WD" evidence="3">
    <location>
        <begin position="410"/>
        <end position="440"/>
    </location>
</feature>
<dbReference type="PROSITE" id="PS50294">
    <property type="entry name" value="WD_REPEATS_REGION"/>
    <property type="match status" value="6"/>
</dbReference>
<evidence type="ECO:0000256" key="2">
    <source>
        <dbReference type="ARBA" id="ARBA00022737"/>
    </source>
</evidence>
<dbReference type="Proteomes" id="UP000054350">
    <property type="component" value="Unassembled WGS sequence"/>
</dbReference>
<dbReference type="InterPro" id="IPR036322">
    <property type="entry name" value="WD40_repeat_dom_sf"/>
</dbReference>
<dbReference type="OrthoDB" id="19711at2759"/>
<dbReference type="SUPFAM" id="SSF50978">
    <property type="entry name" value="WD40 repeat-like"/>
    <property type="match status" value="1"/>
</dbReference>
<reference evidence="6" key="2">
    <citation type="submission" date="2009-11" db="EMBL/GenBank/DDBJ databases">
        <title>The Genome Sequence of Allomyces macrogynus strain ATCC 38327.</title>
        <authorList>
            <consortium name="The Broad Institute Genome Sequencing Platform"/>
            <person name="Russ C."/>
            <person name="Cuomo C."/>
            <person name="Shea T."/>
            <person name="Young S.K."/>
            <person name="Zeng Q."/>
            <person name="Koehrsen M."/>
            <person name="Haas B."/>
            <person name="Borodovsky M."/>
            <person name="Guigo R."/>
            <person name="Alvarado L."/>
            <person name="Berlin A."/>
            <person name="Borenstein D."/>
            <person name="Chen Z."/>
            <person name="Engels R."/>
            <person name="Freedman E."/>
            <person name="Gellesch M."/>
            <person name="Goldberg J."/>
            <person name="Griggs A."/>
            <person name="Gujja S."/>
            <person name="Heiman D."/>
            <person name="Hepburn T."/>
            <person name="Howarth C."/>
            <person name="Jen D."/>
            <person name="Larson L."/>
            <person name="Lewis B."/>
            <person name="Mehta T."/>
            <person name="Park D."/>
            <person name="Pearson M."/>
            <person name="Roberts A."/>
            <person name="Saif S."/>
            <person name="Shenoy N."/>
            <person name="Sisk P."/>
            <person name="Stolte C."/>
            <person name="Sykes S."/>
            <person name="Walk T."/>
            <person name="White J."/>
            <person name="Yandava C."/>
            <person name="Burger G."/>
            <person name="Gray M.W."/>
            <person name="Holland P.W.H."/>
            <person name="King N."/>
            <person name="Lang F.B.F."/>
            <person name="Roger A.J."/>
            <person name="Ruiz-Trillo I."/>
            <person name="Lander E."/>
            <person name="Nusbaum C."/>
        </authorList>
    </citation>
    <scope>NUCLEOTIDE SEQUENCE [LARGE SCALE GENOMIC DNA]</scope>
    <source>
        <strain evidence="6">ATCC 38327</strain>
    </source>
</reference>
<dbReference type="PROSITE" id="PS50082">
    <property type="entry name" value="WD_REPEATS_2"/>
    <property type="match status" value="6"/>
</dbReference>
<dbReference type="InterPro" id="IPR001680">
    <property type="entry name" value="WD40_rpt"/>
</dbReference>
<name>A0A0L0SA44_ALLM3</name>
<keyword evidence="1 3" id="KW-0853">WD repeat</keyword>
<dbReference type="InterPro" id="IPR019775">
    <property type="entry name" value="WD40_repeat_CS"/>
</dbReference>
<dbReference type="InterPro" id="IPR020472">
    <property type="entry name" value="WD40_PAC1"/>
</dbReference>
<sequence length="694" mass="73453">MKNPIPSLLSRVMFSRASAAAAAPSADQDAPATSTPAGTAATAAARAGSTPAPALPWAVLATDKIAAALSRPSSPVPRPTGNYAWSGAVPDSPTDSVLRTRPGGAMSPTVPLPSALAGHDATCALVTRLANDHALWRQLYRTHPACHASKLAQRFVHPNTLARLPIGAVVPRHGSVQSYPHRHHYQLGFAHQQQQVTADAAHPPHPFLVPQNAQWSLLSASTSLPGALLADPPTVTAAHTRAGTLALPSPPSSPTAAACAAWAPADDGAALLAADDSMDIDTDGVGDVDEDEVFPLQSAQAKLDWKFLYRNRVRLERNWRADRMPMTELKGHGDSVYCIQFDQQKIVSGSRDQTIKVWSLATGAILQELRGHAGSVLCLQYDATGLLVTGSSDTTVMLWDLARGARLHTLSGHTAGVLDVAFNQDVIVSCSKDCTIKVWSRPSDWRNGPVLKATLLGHRAAVNAIQLRGNTLVSASGDYLVKVWDVASGTHVRDLTGHARGIACVAFDGRIVVSGSNDKTIRVWDVHTGILLATLEGHTDLVRTLALDSARGLIVSGSYDQSVRVWHVWSDEKDGPFGPRRHTGVPVRRDSTRTTQSPGSPVPPTEGLAIALGPNAPGVVTAASATGDAATADQTAATAPKPSVHYFEMHNFAKVHSSWVFNVALSATHLVSASQDQSIVVYDFTQGVDTAWIV</sequence>
<dbReference type="Gene3D" id="2.130.10.10">
    <property type="entry name" value="YVTN repeat-like/Quinoprotein amine dehydrogenase"/>
    <property type="match status" value="2"/>
</dbReference>
<keyword evidence="2" id="KW-0677">Repeat</keyword>
<dbReference type="Pfam" id="PF00400">
    <property type="entry name" value="WD40"/>
    <property type="match status" value="6"/>
</dbReference>
<dbReference type="PROSITE" id="PS00678">
    <property type="entry name" value="WD_REPEATS_1"/>
    <property type="match status" value="3"/>
</dbReference>
<dbReference type="SMART" id="SM00320">
    <property type="entry name" value="WD40"/>
    <property type="match status" value="7"/>
</dbReference>
<dbReference type="eggNOG" id="KOG0281">
    <property type="taxonomic scope" value="Eukaryota"/>
</dbReference>
<dbReference type="PANTHER" id="PTHR44019">
    <property type="entry name" value="WD REPEAT-CONTAINING PROTEIN 55"/>
    <property type="match status" value="1"/>
</dbReference>
<dbReference type="EMBL" id="GG745334">
    <property type="protein sequence ID" value="KNE59307.1"/>
    <property type="molecule type" value="Genomic_DNA"/>
</dbReference>
<feature type="repeat" description="WD" evidence="3">
    <location>
        <begin position="455"/>
        <end position="494"/>
    </location>
</feature>
<accession>A0A0L0SA44</accession>
<organism evidence="5 6">
    <name type="scientific">Allomyces macrogynus (strain ATCC 38327)</name>
    <name type="common">Allomyces javanicus var. macrogynus</name>
    <dbReference type="NCBI Taxonomy" id="578462"/>
    <lineage>
        <taxon>Eukaryota</taxon>
        <taxon>Fungi</taxon>
        <taxon>Fungi incertae sedis</taxon>
        <taxon>Blastocladiomycota</taxon>
        <taxon>Blastocladiomycetes</taxon>
        <taxon>Blastocladiales</taxon>
        <taxon>Blastocladiaceae</taxon>
        <taxon>Allomyces</taxon>
    </lineage>
</organism>
<reference evidence="5 6" key="1">
    <citation type="submission" date="2009-11" db="EMBL/GenBank/DDBJ databases">
        <title>Annotation of Allomyces macrogynus ATCC 38327.</title>
        <authorList>
            <consortium name="The Broad Institute Genome Sequencing Platform"/>
            <person name="Russ C."/>
            <person name="Cuomo C."/>
            <person name="Burger G."/>
            <person name="Gray M.W."/>
            <person name="Holland P.W.H."/>
            <person name="King N."/>
            <person name="Lang F.B.F."/>
            <person name="Roger A.J."/>
            <person name="Ruiz-Trillo I."/>
            <person name="Young S.K."/>
            <person name="Zeng Q."/>
            <person name="Gargeya S."/>
            <person name="Fitzgerald M."/>
            <person name="Haas B."/>
            <person name="Abouelleil A."/>
            <person name="Alvarado L."/>
            <person name="Arachchi H.M."/>
            <person name="Berlin A."/>
            <person name="Chapman S.B."/>
            <person name="Gearin G."/>
            <person name="Goldberg J."/>
            <person name="Griggs A."/>
            <person name="Gujja S."/>
            <person name="Hansen M."/>
            <person name="Heiman D."/>
            <person name="Howarth C."/>
            <person name="Larimer J."/>
            <person name="Lui A."/>
            <person name="MacDonald P.J.P."/>
            <person name="McCowen C."/>
            <person name="Montmayeur A."/>
            <person name="Murphy C."/>
            <person name="Neiman D."/>
            <person name="Pearson M."/>
            <person name="Priest M."/>
            <person name="Roberts A."/>
            <person name="Saif S."/>
            <person name="Shea T."/>
            <person name="Sisk P."/>
            <person name="Stolte C."/>
            <person name="Sykes S."/>
            <person name="Wortman J."/>
            <person name="Nusbaum C."/>
            <person name="Birren B."/>
        </authorList>
    </citation>
    <scope>NUCLEOTIDE SEQUENCE [LARGE SCALE GENOMIC DNA]</scope>
    <source>
        <strain evidence="5 6">ATCC 38327</strain>
    </source>
</reference>
<feature type="repeat" description="WD" evidence="3">
    <location>
        <begin position="329"/>
        <end position="368"/>
    </location>
</feature>
<dbReference type="InterPro" id="IPR050505">
    <property type="entry name" value="WDR55/POC1"/>
</dbReference>
<dbReference type="AlphaFoldDB" id="A0A0L0SA44"/>
<feature type="repeat" description="WD" evidence="3">
    <location>
        <begin position="495"/>
        <end position="534"/>
    </location>
</feature>
<feature type="region of interest" description="Disordered" evidence="4">
    <location>
        <begin position="70"/>
        <end position="96"/>
    </location>
</feature>
<feature type="region of interest" description="Disordered" evidence="4">
    <location>
        <begin position="577"/>
        <end position="606"/>
    </location>
</feature>
<feature type="repeat" description="WD" evidence="3">
    <location>
        <begin position="369"/>
        <end position="409"/>
    </location>
</feature>
<dbReference type="PANTHER" id="PTHR44019:SF8">
    <property type="entry name" value="POC1 CENTRIOLAR PROTEIN HOMOLOG"/>
    <property type="match status" value="1"/>
</dbReference>
<feature type="region of interest" description="Disordered" evidence="4">
    <location>
        <begin position="23"/>
        <end position="45"/>
    </location>
</feature>
<gene>
    <name evidence="5" type="ORF">AMAG_03612</name>
</gene>
<dbReference type="VEuPathDB" id="FungiDB:AMAG_03612"/>
<dbReference type="InterPro" id="IPR015943">
    <property type="entry name" value="WD40/YVTN_repeat-like_dom_sf"/>
</dbReference>
<evidence type="ECO:0000256" key="1">
    <source>
        <dbReference type="ARBA" id="ARBA00022574"/>
    </source>
</evidence>
<feature type="repeat" description="WD" evidence="3">
    <location>
        <begin position="535"/>
        <end position="568"/>
    </location>
</feature>
<dbReference type="PRINTS" id="PR00320">
    <property type="entry name" value="GPROTEINBRPT"/>
</dbReference>
<proteinExistence type="predicted"/>
<dbReference type="CDD" id="cd00200">
    <property type="entry name" value="WD40"/>
    <property type="match status" value="1"/>
</dbReference>